<name>A0A829WAD1_9FIRM</name>
<comment type="caution">
    <text evidence="1">The sequence shown here is derived from an EMBL/GenBank/DDBJ whole genome shotgun (WGS) entry which is preliminary data.</text>
</comment>
<accession>A0A829WAD1</accession>
<evidence type="ECO:0000313" key="1">
    <source>
        <dbReference type="EMBL" id="GEA37566.1"/>
    </source>
</evidence>
<reference evidence="1 2" key="1">
    <citation type="submission" date="2019-06" db="EMBL/GenBank/DDBJ databases">
        <title>Draft genome sequence of [Clostridium] clostridioforme NBRC 113352.</title>
        <authorList>
            <person name="Miura T."/>
            <person name="Furukawa M."/>
            <person name="Shimamura M."/>
            <person name="Ohyama Y."/>
            <person name="Yamazoe A."/>
            <person name="Kawasaki H."/>
        </authorList>
    </citation>
    <scope>NUCLEOTIDE SEQUENCE [LARGE SCALE GENOMIC DNA]</scope>
    <source>
        <strain evidence="1 2">NBRC 113352</strain>
    </source>
</reference>
<organism evidence="1 2">
    <name type="scientific">Enterocloster clostridioformis</name>
    <dbReference type="NCBI Taxonomy" id="1531"/>
    <lineage>
        <taxon>Bacteria</taxon>
        <taxon>Bacillati</taxon>
        <taxon>Bacillota</taxon>
        <taxon>Clostridia</taxon>
        <taxon>Lachnospirales</taxon>
        <taxon>Lachnospiraceae</taxon>
        <taxon>Enterocloster</taxon>
    </lineage>
</organism>
<proteinExistence type="predicted"/>
<dbReference type="AlphaFoldDB" id="A0A829WAD1"/>
<protein>
    <submittedName>
        <fullName evidence="1">Uncharacterized protein</fullName>
    </submittedName>
</protein>
<gene>
    <name evidence="1" type="ORF">Ccl03g_32790</name>
</gene>
<dbReference type="EMBL" id="BJLB01000001">
    <property type="protein sequence ID" value="GEA37566.1"/>
    <property type="molecule type" value="Genomic_DNA"/>
</dbReference>
<sequence>MMESFELLKERLENVRKNKSMKVKCVSIREKMPEQIKLDEVYFIKSDRIWDDRELCFWIL</sequence>
<evidence type="ECO:0000313" key="2">
    <source>
        <dbReference type="Proteomes" id="UP000315200"/>
    </source>
</evidence>
<dbReference type="Proteomes" id="UP000315200">
    <property type="component" value="Unassembled WGS sequence"/>
</dbReference>